<dbReference type="GO" id="GO:0009055">
    <property type="term" value="F:electron transfer activity"/>
    <property type="evidence" value="ECO:0007669"/>
    <property type="project" value="TreeGrafter"/>
</dbReference>
<feature type="transmembrane region" description="Helical" evidence="18">
    <location>
        <begin position="51"/>
        <end position="72"/>
    </location>
</feature>
<name>A0A2N4UGH0_9BURK</name>
<evidence type="ECO:0000256" key="13">
    <source>
        <dbReference type="ARBA" id="ARBA00022989"/>
    </source>
</evidence>
<dbReference type="GO" id="GO:0005886">
    <property type="term" value="C:plasma membrane"/>
    <property type="evidence" value="ECO:0007669"/>
    <property type="project" value="UniProtKB-SubCell"/>
</dbReference>
<dbReference type="Pfam" id="PF01127">
    <property type="entry name" value="Sdh_cyt"/>
    <property type="match status" value="1"/>
</dbReference>
<dbReference type="Proteomes" id="UP000234328">
    <property type="component" value="Unassembled WGS sequence"/>
</dbReference>
<keyword evidence="7" id="KW-0997">Cell inner membrane</keyword>
<dbReference type="InterPro" id="IPR014312">
    <property type="entry name" value="Succ_DH_anchor"/>
</dbReference>
<dbReference type="GO" id="GO:0046872">
    <property type="term" value="F:metal ion binding"/>
    <property type="evidence" value="ECO:0007669"/>
    <property type="project" value="UniProtKB-KW"/>
</dbReference>
<evidence type="ECO:0000256" key="3">
    <source>
        <dbReference type="ARBA" id="ARBA00005163"/>
    </source>
</evidence>
<dbReference type="AlphaFoldDB" id="A0A2N4UGH0"/>
<evidence type="ECO:0000256" key="15">
    <source>
        <dbReference type="ARBA" id="ARBA00023136"/>
    </source>
</evidence>
<keyword evidence="13 18" id="KW-1133">Transmembrane helix</keyword>
<evidence type="ECO:0000256" key="14">
    <source>
        <dbReference type="ARBA" id="ARBA00023004"/>
    </source>
</evidence>
<comment type="caution">
    <text evidence="19">The sequence shown here is derived from an EMBL/GenBank/DDBJ whole genome shotgun (WGS) entry which is preliminary data.</text>
</comment>
<evidence type="ECO:0000256" key="10">
    <source>
        <dbReference type="ARBA" id="ARBA00022692"/>
    </source>
</evidence>
<organism evidence="19 20">
    <name type="scientific">Pollutimonas nitritireducens</name>
    <dbReference type="NCBI Taxonomy" id="2045209"/>
    <lineage>
        <taxon>Bacteria</taxon>
        <taxon>Pseudomonadati</taxon>
        <taxon>Pseudomonadota</taxon>
        <taxon>Betaproteobacteria</taxon>
        <taxon>Burkholderiales</taxon>
        <taxon>Alcaligenaceae</taxon>
        <taxon>Pollutimonas</taxon>
    </lineage>
</organism>
<evidence type="ECO:0000256" key="1">
    <source>
        <dbReference type="ARBA" id="ARBA00004050"/>
    </source>
</evidence>
<dbReference type="UniPathway" id="UPA00223"/>
<comment type="pathway">
    <text evidence="3">Carbohydrate metabolism; tricarboxylic acid cycle.</text>
</comment>
<evidence type="ECO:0000256" key="11">
    <source>
        <dbReference type="ARBA" id="ARBA00022723"/>
    </source>
</evidence>
<evidence type="ECO:0000313" key="19">
    <source>
        <dbReference type="EMBL" id="PLC54121.1"/>
    </source>
</evidence>
<keyword evidence="6" id="KW-1003">Cell membrane</keyword>
<dbReference type="NCBIfam" id="TIGR02968">
    <property type="entry name" value="succ_dehyd_anc"/>
    <property type="match status" value="1"/>
</dbReference>
<dbReference type="PANTHER" id="PTHR38689">
    <property type="entry name" value="SUCCINATE DEHYDROGENASE HYDROPHOBIC MEMBRANE ANCHOR SUBUNIT"/>
    <property type="match status" value="1"/>
</dbReference>
<feature type="binding site" description="axial binding residue" evidence="17">
    <location>
        <position position="67"/>
    </location>
    <ligand>
        <name>heme</name>
        <dbReference type="ChEBI" id="CHEBI:30413"/>
        <note>ligand shared with second transmembrane subunit</note>
    </ligand>
    <ligandPart>
        <name>Fe</name>
        <dbReference type="ChEBI" id="CHEBI:18248"/>
    </ligandPart>
</feature>
<keyword evidence="14 17" id="KW-0408">Iron</keyword>
<dbReference type="GO" id="GO:0020037">
    <property type="term" value="F:heme binding"/>
    <property type="evidence" value="ECO:0007669"/>
    <property type="project" value="InterPro"/>
</dbReference>
<evidence type="ECO:0000256" key="16">
    <source>
        <dbReference type="PIRSR" id="PIRSR000169-1"/>
    </source>
</evidence>
<evidence type="ECO:0000256" key="18">
    <source>
        <dbReference type="SAM" id="Phobius"/>
    </source>
</evidence>
<evidence type="ECO:0000256" key="8">
    <source>
        <dbReference type="ARBA" id="ARBA00022532"/>
    </source>
</evidence>
<evidence type="ECO:0000313" key="20">
    <source>
        <dbReference type="Proteomes" id="UP000234328"/>
    </source>
</evidence>
<dbReference type="OrthoDB" id="5612767at2"/>
<keyword evidence="20" id="KW-1185">Reference proteome</keyword>
<comment type="subcellular location">
    <subcellularLocation>
        <location evidence="2">Cell inner membrane</location>
        <topology evidence="2">Multi-pass membrane protein</topology>
    </subcellularLocation>
</comment>
<keyword evidence="15 18" id="KW-0472">Membrane</keyword>
<feature type="transmembrane region" description="Helical" evidence="18">
    <location>
        <begin position="84"/>
        <end position="109"/>
    </location>
</feature>
<reference evidence="19 20" key="1">
    <citation type="submission" date="2017-10" db="EMBL/GenBank/DDBJ databases">
        <title>Two draft genome sequences of Pusillimonas sp. strains isolated from a nitrate- and radionuclide-contaminated groundwater in Russia.</title>
        <authorList>
            <person name="Grouzdev D.S."/>
            <person name="Tourova T.P."/>
            <person name="Goeva M.A."/>
            <person name="Babich T.L."/>
            <person name="Sokolova D.S."/>
            <person name="Abdullin R."/>
            <person name="Poltaraus A.B."/>
            <person name="Toshchakov S.V."/>
            <person name="Nazina T.N."/>
        </authorList>
    </citation>
    <scope>NUCLEOTIDE SEQUENCE [LARGE SCALE GENOMIC DNA]</scope>
    <source>
        <strain evidence="19 20">JR1/69-2-13</strain>
    </source>
</reference>
<gene>
    <name evidence="19" type="primary">sdhD</name>
    <name evidence="19" type="ORF">CR155_08320</name>
</gene>
<protein>
    <recommendedName>
        <fullName evidence="4">Succinate dehydrogenase hydrophobic membrane anchor subunit</fullName>
    </recommendedName>
</protein>
<comment type="cofactor">
    <cofactor evidence="17">
        <name>heme</name>
        <dbReference type="ChEBI" id="CHEBI:30413"/>
    </cofactor>
    <text evidence="17">The heme is bound between the two transmembrane subunits.</text>
</comment>
<dbReference type="InterPro" id="IPR000701">
    <property type="entry name" value="SuccDH_FuR_B_TM-su"/>
</dbReference>
<dbReference type="PANTHER" id="PTHR38689:SF1">
    <property type="entry name" value="SUCCINATE DEHYDROGENASE HYDROPHOBIC MEMBRANE ANCHOR SUBUNIT"/>
    <property type="match status" value="1"/>
</dbReference>
<feature type="binding site" evidence="16">
    <location>
        <position position="79"/>
    </location>
    <ligand>
        <name>a ubiquinone</name>
        <dbReference type="ChEBI" id="CHEBI:16389"/>
    </ligand>
</feature>
<comment type="function">
    <text evidence="1">Membrane-anchoring subunit of succinate dehydrogenase (SDH).</text>
</comment>
<evidence type="ECO:0000256" key="2">
    <source>
        <dbReference type="ARBA" id="ARBA00004429"/>
    </source>
</evidence>
<evidence type="ECO:0000256" key="12">
    <source>
        <dbReference type="ARBA" id="ARBA00022982"/>
    </source>
</evidence>
<keyword evidence="11 17" id="KW-0479">Metal-binding</keyword>
<dbReference type="PIRSF" id="PIRSF000169">
    <property type="entry name" value="SDH_D"/>
    <property type="match status" value="1"/>
</dbReference>
<dbReference type="Gene3D" id="1.20.1300.10">
    <property type="entry name" value="Fumarate reductase/succinate dehydrogenase, transmembrane subunit"/>
    <property type="match status" value="1"/>
</dbReference>
<keyword evidence="10 18" id="KW-0812">Transmembrane</keyword>
<evidence type="ECO:0000256" key="6">
    <source>
        <dbReference type="ARBA" id="ARBA00022475"/>
    </source>
</evidence>
<sequence>MKKSPVSGLGAWIIQRFTAIYLLFFFLFLLVYFVFFPPVSYDAWQDSMSGAALMVTTSVFFIALLAHAWVGLRDVIMDYVKPLPLRMTVLALLALSLISMGAWVMQVLFTAGG</sequence>
<keyword evidence="12" id="KW-0249">Electron transport</keyword>
<dbReference type="SUPFAM" id="SSF81343">
    <property type="entry name" value="Fumarate reductase respiratory complex transmembrane subunits"/>
    <property type="match status" value="1"/>
</dbReference>
<accession>A0A2N4UGH0</accession>
<feature type="transmembrane region" description="Helical" evidence="18">
    <location>
        <begin position="20"/>
        <end position="39"/>
    </location>
</feature>
<keyword evidence="9 17" id="KW-0349">Heme</keyword>
<dbReference type="InterPro" id="IPR034804">
    <property type="entry name" value="SQR/QFR_C/D"/>
</dbReference>
<dbReference type="RefSeq" id="WP_102069556.1">
    <property type="nucleotide sequence ID" value="NZ_PDNV01000005.1"/>
</dbReference>
<dbReference type="GO" id="GO:0006099">
    <property type="term" value="P:tricarboxylic acid cycle"/>
    <property type="evidence" value="ECO:0007669"/>
    <property type="project" value="UniProtKB-UniPathway"/>
</dbReference>
<evidence type="ECO:0000256" key="9">
    <source>
        <dbReference type="ARBA" id="ARBA00022617"/>
    </source>
</evidence>
<keyword evidence="8" id="KW-0816">Tricarboxylic acid cycle</keyword>
<proteinExistence type="predicted"/>
<evidence type="ECO:0000256" key="4">
    <source>
        <dbReference type="ARBA" id="ARBA00019425"/>
    </source>
</evidence>
<evidence type="ECO:0000256" key="5">
    <source>
        <dbReference type="ARBA" id="ARBA00022448"/>
    </source>
</evidence>
<dbReference type="EMBL" id="PDNV01000005">
    <property type="protein sequence ID" value="PLC54121.1"/>
    <property type="molecule type" value="Genomic_DNA"/>
</dbReference>
<dbReference type="GO" id="GO:0017004">
    <property type="term" value="P:cytochrome complex assembly"/>
    <property type="evidence" value="ECO:0007669"/>
    <property type="project" value="TreeGrafter"/>
</dbReference>
<evidence type="ECO:0000256" key="17">
    <source>
        <dbReference type="PIRSR" id="PIRSR000169-2"/>
    </source>
</evidence>
<evidence type="ECO:0000256" key="7">
    <source>
        <dbReference type="ARBA" id="ARBA00022519"/>
    </source>
</evidence>
<keyword evidence="5" id="KW-0813">Transport</keyword>